<dbReference type="GO" id="GO:0005737">
    <property type="term" value="C:cytoplasm"/>
    <property type="evidence" value="ECO:0007669"/>
    <property type="project" value="TreeGrafter"/>
</dbReference>
<reference evidence="4 5" key="1">
    <citation type="journal article" date="2019" name="Nat. Microbiol.">
        <title>Mediterranean grassland soil C-N compound turnover is dependent on rainfall and depth, and is mediated by genomically divergent microorganisms.</title>
        <authorList>
            <person name="Diamond S."/>
            <person name="Andeer P.F."/>
            <person name="Li Z."/>
            <person name="Crits-Christoph A."/>
            <person name="Burstein D."/>
            <person name="Anantharaman K."/>
            <person name="Lane K.R."/>
            <person name="Thomas B.C."/>
            <person name="Pan C."/>
            <person name="Northen T.R."/>
            <person name="Banfield J.F."/>
        </authorList>
    </citation>
    <scope>NUCLEOTIDE SEQUENCE [LARGE SCALE GENOMIC DNA]</scope>
    <source>
        <strain evidence="4">WS_8</strain>
    </source>
</reference>
<accession>A0A538TIE7</accession>
<protein>
    <submittedName>
        <fullName evidence="4">ATP-grasp domain-containing protein</fullName>
    </submittedName>
</protein>
<organism evidence="4 5">
    <name type="scientific">Eiseniibacteriota bacterium</name>
    <dbReference type="NCBI Taxonomy" id="2212470"/>
    <lineage>
        <taxon>Bacteria</taxon>
        <taxon>Candidatus Eiseniibacteriota</taxon>
    </lineage>
</organism>
<evidence type="ECO:0000259" key="3">
    <source>
        <dbReference type="PROSITE" id="PS50975"/>
    </source>
</evidence>
<dbReference type="EMBL" id="VBOY01000109">
    <property type="protein sequence ID" value="TMQ63397.1"/>
    <property type="molecule type" value="Genomic_DNA"/>
</dbReference>
<keyword evidence="1" id="KW-0547">Nucleotide-binding</keyword>
<dbReference type="InterPro" id="IPR013651">
    <property type="entry name" value="ATP-grasp_RimK-type"/>
</dbReference>
<sequence>MTALSWGSGMKLHFLRSPKKRSAVLEQLYALLARRGFQVTESLPDVAVQDLDAAPQHDLYIVKSRTPLSISVAGMLHRRGARLLNPYPSCAALLDKIVVTAALRQAGIPTPRSWAAADPALLRSAAMAQRLPLVLKPFNGIHSHGIRVVSAPDQLSDGPTTTEPVLVQEFVEGCTERLKIHCVGERVFGTWKPFSMGGTHVPGQPREVGEEVRDIAVRCGRLFGLGLYGLDVLIGRRGPVVVDVNSFPGYKGLPAIAPILADYIARCARGEEDVIVPRHRTADAEVRTDGGSAVQTSGAPDAPIGGRSGARAGARIPRTAP</sequence>
<comment type="caution">
    <text evidence="4">The sequence shown here is derived from an EMBL/GenBank/DDBJ whole genome shotgun (WGS) entry which is preliminary data.</text>
</comment>
<dbReference type="Pfam" id="PF08443">
    <property type="entry name" value="RimK"/>
    <property type="match status" value="1"/>
</dbReference>
<feature type="compositionally biased region" description="Low complexity" evidence="2">
    <location>
        <begin position="302"/>
        <end position="321"/>
    </location>
</feature>
<dbReference type="PANTHER" id="PTHR21621">
    <property type="entry name" value="RIBOSOMAL PROTEIN S6 MODIFICATION PROTEIN"/>
    <property type="match status" value="1"/>
</dbReference>
<dbReference type="Proteomes" id="UP000316609">
    <property type="component" value="Unassembled WGS sequence"/>
</dbReference>
<dbReference type="Gene3D" id="3.30.470.20">
    <property type="entry name" value="ATP-grasp fold, B domain"/>
    <property type="match status" value="1"/>
</dbReference>
<evidence type="ECO:0000313" key="4">
    <source>
        <dbReference type="EMBL" id="TMQ63397.1"/>
    </source>
</evidence>
<keyword evidence="1" id="KW-0067">ATP-binding</keyword>
<dbReference type="SUPFAM" id="SSF56059">
    <property type="entry name" value="Glutathione synthetase ATP-binding domain-like"/>
    <property type="match status" value="1"/>
</dbReference>
<evidence type="ECO:0000256" key="2">
    <source>
        <dbReference type="SAM" id="MobiDB-lite"/>
    </source>
</evidence>
<proteinExistence type="predicted"/>
<feature type="region of interest" description="Disordered" evidence="2">
    <location>
        <begin position="280"/>
        <end position="321"/>
    </location>
</feature>
<dbReference type="PANTHER" id="PTHR21621:SF0">
    <property type="entry name" value="BETA-CITRYLGLUTAMATE SYNTHASE B-RELATED"/>
    <property type="match status" value="1"/>
</dbReference>
<dbReference type="PROSITE" id="PS50975">
    <property type="entry name" value="ATP_GRASP"/>
    <property type="match status" value="1"/>
</dbReference>
<gene>
    <name evidence="4" type="ORF">E6K78_10615</name>
</gene>
<dbReference type="GO" id="GO:0005524">
    <property type="term" value="F:ATP binding"/>
    <property type="evidence" value="ECO:0007669"/>
    <property type="project" value="UniProtKB-UniRule"/>
</dbReference>
<evidence type="ECO:0000256" key="1">
    <source>
        <dbReference type="PROSITE-ProRule" id="PRU00409"/>
    </source>
</evidence>
<evidence type="ECO:0000313" key="5">
    <source>
        <dbReference type="Proteomes" id="UP000316609"/>
    </source>
</evidence>
<name>A0A538TIE7_UNCEI</name>
<dbReference type="Gene3D" id="3.30.1490.20">
    <property type="entry name" value="ATP-grasp fold, A domain"/>
    <property type="match status" value="1"/>
</dbReference>
<dbReference type="InterPro" id="IPR013815">
    <property type="entry name" value="ATP_grasp_subdomain_1"/>
</dbReference>
<dbReference type="InterPro" id="IPR011761">
    <property type="entry name" value="ATP-grasp"/>
</dbReference>
<dbReference type="AlphaFoldDB" id="A0A538TIE7"/>
<dbReference type="GO" id="GO:0016879">
    <property type="term" value="F:ligase activity, forming carbon-nitrogen bonds"/>
    <property type="evidence" value="ECO:0007669"/>
    <property type="project" value="TreeGrafter"/>
</dbReference>
<dbReference type="GO" id="GO:0046872">
    <property type="term" value="F:metal ion binding"/>
    <property type="evidence" value="ECO:0007669"/>
    <property type="project" value="InterPro"/>
</dbReference>
<feature type="domain" description="ATP-grasp" evidence="3">
    <location>
        <begin position="100"/>
        <end position="272"/>
    </location>
</feature>